<reference evidence="4" key="1">
    <citation type="journal article" date="2013" name="Genetics">
        <title>The draft genome and transcriptome of Panagrellus redivivus are shaped by the harsh demands of a free-living lifestyle.</title>
        <authorList>
            <person name="Srinivasan J."/>
            <person name="Dillman A.R."/>
            <person name="Macchietto M.G."/>
            <person name="Heikkinen L."/>
            <person name="Lakso M."/>
            <person name="Fracchia K.M."/>
            <person name="Antoshechkin I."/>
            <person name="Mortazavi A."/>
            <person name="Wong G."/>
            <person name="Sternberg P.W."/>
        </authorList>
    </citation>
    <scope>NUCLEOTIDE SEQUENCE [LARGE SCALE GENOMIC DNA]</scope>
    <source>
        <strain evidence="4">MT8872</strain>
    </source>
</reference>
<evidence type="ECO:0000313" key="5">
    <source>
        <dbReference type="WBParaSite" id="Pan_g1209.t1"/>
    </source>
</evidence>
<name>A0A7E4US89_PANRE</name>
<evidence type="ECO:0000256" key="1">
    <source>
        <dbReference type="SAM" id="MobiDB-lite"/>
    </source>
</evidence>
<keyword evidence="2" id="KW-0812">Transmembrane</keyword>
<dbReference type="PROSITE" id="PS51406">
    <property type="entry name" value="FIBRINOGEN_C_2"/>
    <property type="match status" value="1"/>
</dbReference>
<accession>A0A7E4US89</accession>
<dbReference type="InterPro" id="IPR036056">
    <property type="entry name" value="Fibrinogen-like_C"/>
</dbReference>
<feature type="region of interest" description="Disordered" evidence="1">
    <location>
        <begin position="151"/>
        <end position="236"/>
    </location>
</feature>
<dbReference type="WBParaSite" id="Pan_g1209.t1">
    <property type="protein sequence ID" value="Pan_g1209.t1"/>
    <property type="gene ID" value="Pan_g1209"/>
</dbReference>
<sequence>MRTYNPRDARTAHTDEADPCLAAQARMKNAMLSKRSHRIAVAVAVLITFLTILAIGLVIFLSQSPEEVRAPVNSAPKNNDYETFESPWMQSTKPVPNPRHPLSKSMDYEDKEAPKVYGNPIVKPPPRRESIETLVNMDSPKFVEVEPVRRSQFHNSGEQRPPAPVSGVTRGRTTIVTTRRPTTTSTSTTTTTTAPSTTTEVPAPINAIPSESAPEKASPKSTESTYTTHTDRVPSSLTPFEAVDDQKYDFIETDDIFEDCEQYRAKGHKSGVYEVKVGSTTFRALCLMEPGAAWMVLQRRSNGNVDFNRTFEEYATGFGNPASDHWLGLEHVHAYVARGDKLELRIELRGDRCVDSTKCSGYGDQGYWWADWDFSVGPRADGYRLSLPPALEGNLTAGTDEFSKMNDGQKFTTIDQDNDIKEKFNCAKFRDLGAWWHKDCTFAALNGAYVTKKTGQRDMHWFYHRSKSTKSNGSVTYFIKPEKSLMKFRIKKD</sequence>
<dbReference type="InterPro" id="IPR050373">
    <property type="entry name" value="Fibrinogen_C-term_domain"/>
</dbReference>
<reference evidence="5" key="2">
    <citation type="submission" date="2020-10" db="UniProtKB">
        <authorList>
            <consortium name="WormBaseParasite"/>
        </authorList>
    </citation>
    <scope>IDENTIFICATION</scope>
</reference>
<feature type="compositionally biased region" description="Low complexity" evidence="1">
    <location>
        <begin position="165"/>
        <end position="204"/>
    </location>
</feature>
<evidence type="ECO:0000256" key="2">
    <source>
        <dbReference type="SAM" id="Phobius"/>
    </source>
</evidence>
<feature type="transmembrane region" description="Helical" evidence="2">
    <location>
        <begin position="39"/>
        <end position="61"/>
    </location>
</feature>
<evidence type="ECO:0000313" key="4">
    <source>
        <dbReference type="Proteomes" id="UP000492821"/>
    </source>
</evidence>
<dbReference type="SMART" id="SM00186">
    <property type="entry name" value="FBG"/>
    <property type="match status" value="1"/>
</dbReference>
<keyword evidence="2" id="KW-1133">Transmembrane helix</keyword>
<dbReference type="Proteomes" id="UP000492821">
    <property type="component" value="Unassembled WGS sequence"/>
</dbReference>
<dbReference type="PANTHER" id="PTHR19143">
    <property type="entry name" value="FIBRINOGEN/TENASCIN/ANGIOPOEITIN"/>
    <property type="match status" value="1"/>
</dbReference>
<dbReference type="InterPro" id="IPR002181">
    <property type="entry name" value="Fibrinogen_a/b/g_C_dom"/>
</dbReference>
<dbReference type="SUPFAM" id="SSF56496">
    <property type="entry name" value="Fibrinogen C-terminal domain-like"/>
    <property type="match status" value="1"/>
</dbReference>
<keyword evidence="2" id="KW-0472">Membrane</keyword>
<dbReference type="AlphaFoldDB" id="A0A7E4US89"/>
<proteinExistence type="predicted"/>
<dbReference type="Gene3D" id="3.90.215.10">
    <property type="entry name" value="Gamma Fibrinogen, chain A, domain 1"/>
    <property type="match status" value="1"/>
</dbReference>
<feature type="domain" description="Fibrinogen C-terminal" evidence="3">
    <location>
        <begin position="251"/>
        <end position="483"/>
    </location>
</feature>
<evidence type="ECO:0000259" key="3">
    <source>
        <dbReference type="PROSITE" id="PS51406"/>
    </source>
</evidence>
<feature type="compositionally biased region" description="Polar residues" evidence="1">
    <location>
        <begin position="219"/>
        <end position="236"/>
    </location>
</feature>
<dbReference type="GO" id="GO:0005615">
    <property type="term" value="C:extracellular space"/>
    <property type="evidence" value="ECO:0007669"/>
    <property type="project" value="TreeGrafter"/>
</dbReference>
<protein>
    <submittedName>
        <fullName evidence="5">Fibrinogen C-terminal domain-containing protein</fullName>
    </submittedName>
</protein>
<dbReference type="Pfam" id="PF00147">
    <property type="entry name" value="Fibrinogen_C"/>
    <property type="match status" value="1"/>
</dbReference>
<keyword evidence="4" id="KW-1185">Reference proteome</keyword>
<dbReference type="Gene3D" id="4.10.530.10">
    <property type="entry name" value="Gamma-fibrinogen Carboxyl Terminal Fragment, domain 2"/>
    <property type="match status" value="1"/>
</dbReference>
<dbReference type="InterPro" id="IPR014716">
    <property type="entry name" value="Fibrinogen_a/b/g_C_1"/>
</dbReference>
<organism evidence="4 5">
    <name type="scientific">Panagrellus redivivus</name>
    <name type="common">Microworm</name>
    <dbReference type="NCBI Taxonomy" id="6233"/>
    <lineage>
        <taxon>Eukaryota</taxon>
        <taxon>Metazoa</taxon>
        <taxon>Ecdysozoa</taxon>
        <taxon>Nematoda</taxon>
        <taxon>Chromadorea</taxon>
        <taxon>Rhabditida</taxon>
        <taxon>Tylenchina</taxon>
        <taxon>Panagrolaimomorpha</taxon>
        <taxon>Panagrolaimoidea</taxon>
        <taxon>Panagrolaimidae</taxon>
        <taxon>Panagrellus</taxon>
    </lineage>
</organism>
<dbReference type="PANTHER" id="PTHR19143:SF445">
    <property type="entry name" value="FIBRINOGEN C-TERMINAL DOMAIN-CONTAINING PROTEIN"/>
    <property type="match status" value="1"/>
</dbReference>